<evidence type="ECO:0000313" key="3">
    <source>
        <dbReference type="Proteomes" id="UP000223291"/>
    </source>
</evidence>
<sequence length="72" mass="8549">MNEQKLIFLRFYKPENKYFFPCKTKHQSYVTLANFLIQNPAHAGIFLSHTTHLKMITLKPLLDMVFIGFFII</sequence>
<comment type="caution">
    <text evidence="2">The sequence shown here is derived from an EMBL/GenBank/DDBJ whole genome shotgun (WGS) entry which is preliminary data.</text>
</comment>
<dbReference type="RefSeq" id="WP_001005328.1">
    <property type="nucleotide sequence ID" value="NZ_CAXYPT010000001.1"/>
</dbReference>
<name>A0A2G1TFJ4_ACIBA</name>
<accession>A0A2G1TFJ4</accession>
<protein>
    <submittedName>
        <fullName evidence="2">Uncharacterized protein</fullName>
    </submittedName>
</protein>
<organism evidence="2 4">
    <name type="scientific">Acinetobacter baumannii</name>
    <dbReference type="NCBI Taxonomy" id="470"/>
    <lineage>
        <taxon>Bacteria</taxon>
        <taxon>Pseudomonadati</taxon>
        <taxon>Pseudomonadota</taxon>
        <taxon>Gammaproteobacteria</taxon>
        <taxon>Moraxellales</taxon>
        <taxon>Moraxellaceae</taxon>
        <taxon>Acinetobacter</taxon>
        <taxon>Acinetobacter calcoaceticus/baumannii complex</taxon>
    </lineage>
</organism>
<reference evidence="1 3" key="1">
    <citation type="submission" date="2017-09" db="EMBL/GenBank/DDBJ databases">
        <title>Draft genome of Acinetobacter baumannii strain I43, a mercury resistant bacteria.</title>
        <authorList>
            <person name="Siqueira K.A."/>
            <person name="Mello I.S."/>
            <person name="Mendes T.A."/>
            <person name="Soares M.A."/>
        </authorList>
    </citation>
    <scope>NUCLEOTIDE SEQUENCE [LARGE SCALE GENOMIC DNA]</scope>
    <source>
        <strain evidence="1 3">I43</strain>
    </source>
</reference>
<dbReference type="Proteomes" id="UP000248662">
    <property type="component" value="Unassembled WGS sequence"/>
</dbReference>
<evidence type="ECO:0000313" key="1">
    <source>
        <dbReference type="EMBL" id="PHQ01010.1"/>
    </source>
</evidence>
<dbReference type="EMBL" id="NXDV01000034">
    <property type="protein sequence ID" value="PHQ01010.1"/>
    <property type="molecule type" value="Genomic_DNA"/>
</dbReference>
<gene>
    <name evidence="1" type="ORF">CPI82_19685</name>
    <name evidence="2" type="ORF">DOL94_03335</name>
</gene>
<dbReference type="AlphaFoldDB" id="A0A2G1TFJ4"/>
<proteinExistence type="predicted"/>
<evidence type="ECO:0000313" key="2">
    <source>
        <dbReference type="EMBL" id="PZM18569.1"/>
    </source>
</evidence>
<reference evidence="2 4" key="2">
    <citation type="submission" date="2018-06" db="EMBL/GenBank/DDBJ databases">
        <title>Carbapenemase-producing Acinetobacter spp. from environmental sources in an hospital from French Polynesia.</title>
        <authorList>
            <person name="Bonnin R.A."/>
            <person name="Levy M."/>
            <person name="Cuzon G."/>
            <person name="Dortet L."/>
            <person name="Naas T."/>
        </authorList>
    </citation>
    <scope>NUCLEOTIDE SEQUENCE [LARGE SCALE GENOMIC DNA]</scope>
    <source>
        <strain evidence="2 4">R10</strain>
    </source>
</reference>
<dbReference type="EMBL" id="QKWF01000025">
    <property type="protein sequence ID" value="PZM18569.1"/>
    <property type="molecule type" value="Genomic_DNA"/>
</dbReference>
<dbReference type="Proteomes" id="UP000223291">
    <property type="component" value="Unassembled WGS sequence"/>
</dbReference>
<evidence type="ECO:0000313" key="4">
    <source>
        <dbReference type="Proteomes" id="UP000248662"/>
    </source>
</evidence>